<dbReference type="InterPro" id="IPR036181">
    <property type="entry name" value="MIT_dom_sf"/>
</dbReference>
<dbReference type="AlphaFoldDB" id="A0A9J6DZU0"/>
<dbReference type="EMBL" id="JABSTU010000006">
    <property type="protein sequence ID" value="KAH8027556.1"/>
    <property type="molecule type" value="Genomic_DNA"/>
</dbReference>
<evidence type="ECO:0000256" key="1">
    <source>
        <dbReference type="ARBA" id="ARBA00022490"/>
    </source>
</evidence>
<evidence type="ECO:0000256" key="2">
    <source>
        <dbReference type="ARBA" id="ARBA00022701"/>
    </source>
</evidence>
<dbReference type="SMART" id="SM00745">
    <property type="entry name" value="MIT"/>
    <property type="match status" value="1"/>
</dbReference>
<protein>
    <recommendedName>
        <fullName evidence="8">MIT domain-containing protein</fullName>
    </recommendedName>
</protein>
<feature type="domain" description="MIT" evidence="8">
    <location>
        <begin position="51"/>
        <end position="129"/>
    </location>
</feature>
<evidence type="ECO:0000256" key="4">
    <source>
        <dbReference type="ARBA" id="ARBA00022840"/>
    </source>
</evidence>
<dbReference type="InterPro" id="IPR007330">
    <property type="entry name" value="MIT_dom"/>
</dbReference>
<evidence type="ECO:0000256" key="7">
    <source>
        <dbReference type="ARBA" id="ARBA00023235"/>
    </source>
</evidence>
<dbReference type="GO" id="GO:0016853">
    <property type="term" value="F:isomerase activity"/>
    <property type="evidence" value="ECO:0007669"/>
    <property type="project" value="UniProtKB-KW"/>
</dbReference>
<evidence type="ECO:0000259" key="8">
    <source>
        <dbReference type="SMART" id="SM00745"/>
    </source>
</evidence>
<organism evidence="9 10">
    <name type="scientific">Rhipicephalus microplus</name>
    <name type="common">Cattle tick</name>
    <name type="synonym">Boophilus microplus</name>
    <dbReference type="NCBI Taxonomy" id="6941"/>
    <lineage>
        <taxon>Eukaryota</taxon>
        <taxon>Metazoa</taxon>
        <taxon>Ecdysozoa</taxon>
        <taxon>Arthropoda</taxon>
        <taxon>Chelicerata</taxon>
        <taxon>Arachnida</taxon>
        <taxon>Acari</taxon>
        <taxon>Parasitiformes</taxon>
        <taxon>Ixodida</taxon>
        <taxon>Ixodoidea</taxon>
        <taxon>Ixodidae</taxon>
        <taxon>Rhipicephalinae</taxon>
        <taxon>Rhipicephalus</taxon>
        <taxon>Boophilus</taxon>
    </lineage>
</organism>
<name>A0A9J6DZU0_RHIMP</name>
<keyword evidence="3" id="KW-0547">Nucleotide-binding</keyword>
<keyword evidence="10" id="KW-1185">Reference proteome</keyword>
<comment type="caution">
    <text evidence="9">The sequence shown here is derived from an EMBL/GenBank/DDBJ whole genome shotgun (WGS) entry which is preliminary data.</text>
</comment>
<evidence type="ECO:0000256" key="3">
    <source>
        <dbReference type="ARBA" id="ARBA00022741"/>
    </source>
</evidence>
<reference evidence="9" key="1">
    <citation type="journal article" date="2020" name="Cell">
        <title>Large-Scale Comparative Analyses of Tick Genomes Elucidate Their Genetic Diversity and Vector Capacities.</title>
        <authorList>
            <consortium name="Tick Genome and Microbiome Consortium (TIGMIC)"/>
            <person name="Jia N."/>
            <person name="Wang J."/>
            <person name="Shi W."/>
            <person name="Du L."/>
            <person name="Sun Y."/>
            <person name="Zhan W."/>
            <person name="Jiang J.F."/>
            <person name="Wang Q."/>
            <person name="Zhang B."/>
            <person name="Ji P."/>
            <person name="Bell-Sakyi L."/>
            <person name="Cui X.M."/>
            <person name="Yuan T.T."/>
            <person name="Jiang B.G."/>
            <person name="Yang W.F."/>
            <person name="Lam T.T."/>
            <person name="Chang Q.C."/>
            <person name="Ding S.J."/>
            <person name="Wang X.J."/>
            <person name="Zhu J.G."/>
            <person name="Ruan X.D."/>
            <person name="Zhao L."/>
            <person name="Wei J.T."/>
            <person name="Ye R.Z."/>
            <person name="Que T.C."/>
            <person name="Du C.H."/>
            <person name="Zhou Y.H."/>
            <person name="Cheng J.X."/>
            <person name="Dai P.F."/>
            <person name="Guo W.B."/>
            <person name="Han X.H."/>
            <person name="Huang E.J."/>
            <person name="Li L.F."/>
            <person name="Wei W."/>
            <person name="Gao Y.C."/>
            <person name="Liu J.Z."/>
            <person name="Shao H.Z."/>
            <person name="Wang X."/>
            <person name="Wang C.C."/>
            <person name="Yang T.C."/>
            <person name="Huo Q.B."/>
            <person name="Li W."/>
            <person name="Chen H.Y."/>
            <person name="Chen S.E."/>
            <person name="Zhou L.G."/>
            <person name="Ni X.B."/>
            <person name="Tian J.H."/>
            <person name="Sheng Y."/>
            <person name="Liu T."/>
            <person name="Pan Y.S."/>
            <person name="Xia L.Y."/>
            <person name="Li J."/>
            <person name="Zhao F."/>
            <person name="Cao W.C."/>
        </authorList>
    </citation>
    <scope>NUCLEOTIDE SEQUENCE</scope>
    <source>
        <strain evidence="9">Rmic-2018</strain>
    </source>
</reference>
<evidence type="ECO:0000256" key="6">
    <source>
        <dbReference type="ARBA" id="ARBA00023212"/>
    </source>
</evidence>
<accession>A0A9J6DZU0</accession>
<gene>
    <name evidence="9" type="ORF">HPB51_007106</name>
</gene>
<evidence type="ECO:0000313" key="9">
    <source>
        <dbReference type="EMBL" id="KAH8027556.1"/>
    </source>
</evidence>
<proteinExistence type="predicted"/>
<dbReference type="FunFam" id="1.20.58.80:FF:000006">
    <property type="entry name" value="Spastin"/>
    <property type="match status" value="1"/>
</dbReference>
<dbReference type="Proteomes" id="UP000821866">
    <property type="component" value="Chromosome 4"/>
</dbReference>
<evidence type="ECO:0000313" key="10">
    <source>
        <dbReference type="Proteomes" id="UP000821866"/>
    </source>
</evidence>
<dbReference type="GO" id="GO:0005524">
    <property type="term" value="F:ATP binding"/>
    <property type="evidence" value="ECO:0007669"/>
    <property type="project" value="UniProtKB-KW"/>
</dbReference>
<dbReference type="VEuPathDB" id="VectorBase:LOC119164354"/>
<dbReference type="Gene3D" id="1.20.58.80">
    <property type="entry name" value="Phosphotransferase system, lactose/cellobiose-type IIA subunit"/>
    <property type="match status" value="1"/>
</dbReference>
<evidence type="ECO:0000256" key="5">
    <source>
        <dbReference type="ARBA" id="ARBA00023136"/>
    </source>
</evidence>
<keyword evidence="6" id="KW-0206">Cytoskeleton</keyword>
<dbReference type="GO" id="GO:0005874">
    <property type="term" value="C:microtubule"/>
    <property type="evidence" value="ECO:0007669"/>
    <property type="project" value="UniProtKB-KW"/>
</dbReference>
<sequence length="191" mass="21409">MEFAMVVFVFCGGHSARHEERHYGHLPQTSGNSGAMLASSEGPDANLLIRQKQHHKRAFDLISKALKYDVENDNFKELAIDLYRKGIKKLQKGITIDCSQGKGLSWERAQSLSDKMKVNLDMAKERLDFLESIVKMKHFGDDLPWHTGVARPQANQKREAWQKAAPGHGAATKLNDPLWLKMTENGGLAAN</sequence>
<reference evidence="9" key="2">
    <citation type="submission" date="2021-09" db="EMBL/GenBank/DDBJ databases">
        <authorList>
            <person name="Jia N."/>
            <person name="Wang J."/>
            <person name="Shi W."/>
            <person name="Du L."/>
            <person name="Sun Y."/>
            <person name="Zhan W."/>
            <person name="Jiang J."/>
            <person name="Wang Q."/>
            <person name="Zhang B."/>
            <person name="Ji P."/>
            <person name="Sakyi L.B."/>
            <person name="Cui X."/>
            <person name="Yuan T."/>
            <person name="Jiang B."/>
            <person name="Yang W."/>
            <person name="Lam T.T.-Y."/>
            <person name="Chang Q."/>
            <person name="Ding S."/>
            <person name="Wang X."/>
            <person name="Zhu J."/>
            <person name="Ruan X."/>
            <person name="Zhao L."/>
            <person name="Wei J."/>
            <person name="Que T."/>
            <person name="Du C."/>
            <person name="Cheng J."/>
            <person name="Dai P."/>
            <person name="Han X."/>
            <person name="Huang E."/>
            <person name="Gao Y."/>
            <person name="Liu J."/>
            <person name="Shao H."/>
            <person name="Ye R."/>
            <person name="Li L."/>
            <person name="Wei W."/>
            <person name="Wang X."/>
            <person name="Wang C."/>
            <person name="Huo Q."/>
            <person name="Li W."/>
            <person name="Guo W."/>
            <person name="Chen H."/>
            <person name="Chen S."/>
            <person name="Zhou L."/>
            <person name="Zhou L."/>
            <person name="Ni X."/>
            <person name="Tian J."/>
            <person name="Zhou Y."/>
            <person name="Sheng Y."/>
            <person name="Liu T."/>
            <person name="Pan Y."/>
            <person name="Xia L."/>
            <person name="Li J."/>
            <person name="Zhao F."/>
            <person name="Cao W."/>
        </authorList>
    </citation>
    <scope>NUCLEOTIDE SEQUENCE</scope>
    <source>
        <strain evidence="9">Rmic-2018</strain>
        <tissue evidence="9">Larvae</tissue>
    </source>
</reference>
<keyword evidence="1" id="KW-0963">Cytoplasm</keyword>
<keyword evidence="2" id="KW-0493">Microtubule</keyword>
<keyword evidence="7" id="KW-0413">Isomerase</keyword>
<keyword evidence="4" id="KW-0067">ATP-binding</keyword>
<keyword evidence="5" id="KW-0472">Membrane</keyword>
<dbReference type="SUPFAM" id="SSF116846">
    <property type="entry name" value="MIT domain"/>
    <property type="match status" value="1"/>
</dbReference>